<keyword evidence="3" id="KW-1185">Reference proteome</keyword>
<feature type="compositionally biased region" description="Polar residues" evidence="1">
    <location>
        <begin position="132"/>
        <end position="143"/>
    </location>
</feature>
<evidence type="ECO:0000313" key="2">
    <source>
        <dbReference type="EMBL" id="KAJ1218482.1"/>
    </source>
</evidence>
<evidence type="ECO:0000313" key="3">
    <source>
        <dbReference type="Proteomes" id="UP001066276"/>
    </source>
</evidence>
<name>A0AAV7WWH3_PLEWA</name>
<comment type="caution">
    <text evidence="2">The sequence shown here is derived from an EMBL/GenBank/DDBJ whole genome shotgun (WGS) entry which is preliminary data.</text>
</comment>
<proteinExistence type="predicted"/>
<reference evidence="2" key="1">
    <citation type="journal article" date="2022" name="bioRxiv">
        <title>Sequencing and chromosome-scale assembly of the giantPleurodeles waltlgenome.</title>
        <authorList>
            <person name="Brown T."/>
            <person name="Elewa A."/>
            <person name="Iarovenko S."/>
            <person name="Subramanian E."/>
            <person name="Araus A.J."/>
            <person name="Petzold A."/>
            <person name="Susuki M."/>
            <person name="Suzuki K.-i.T."/>
            <person name="Hayashi T."/>
            <person name="Toyoda A."/>
            <person name="Oliveira C."/>
            <person name="Osipova E."/>
            <person name="Leigh N.D."/>
            <person name="Simon A."/>
            <person name="Yun M.H."/>
        </authorList>
    </citation>
    <scope>NUCLEOTIDE SEQUENCE</scope>
    <source>
        <strain evidence="2">20211129_DDA</strain>
        <tissue evidence="2">Liver</tissue>
    </source>
</reference>
<accession>A0AAV7WWH3</accession>
<dbReference type="AlphaFoldDB" id="A0AAV7WWH3"/>
<organism evidence="2 3">
    <name type="scientific">Pleurodeles waltl</name>
    <name type="common">Iberian ribbed newt</name>
    <dbReference type="NCBI Taxonomy" id="8319"/>
    <lineage>
        <taxon>Eukaryota</taxon>
        <taxon>Metazoa</taxon>
        <taxon>Chordata</taxon>
        <taxon>Craniata</taxon>
        <taxon>Vertebrata</taxon>
        <taxon>Euteleostomi</taxon>
        <taxon>Amphibia</taxon>
        <taxon>Batrachia</taxon>
        <taxon>Caudata</taxon>
        <taxon>Salamandroidea</taxon>
        <taxon>Salamandridae</taxon>
        <taxon>Pleurodelinae</taxon>
        <taxon>Pleurodeles</taxon>
    </lineage>
</organism>
<gene>
    <name evidence="2" type="ORF">NDU88_006061</name>
</gene>
<dbReference type="EMBL" id="JANPWB010000001">
    <property type="protein sequence ID" value="KAJ1218482.1"/>
    <property type="molecule type" value="Genomic_DNA"/>
</dbReference>
<protein>
    <submittedName>
        <fullName evidence="2">Uncharacterized protein</fullName>
    </submittedName>
</protein>
<feature type="region of interest" description="Disordered" evidence="1">
    <location>
        <begin position="31"/>
        <end position="156"/>
    </location>
</feature>
<sequence>MSGSLPSVPTPGNVTVAWPASVHIQERIRRCPLEVRPKPPAVKPEGALNDSPVPKDEAQSLIALFQLGSGGTAPRKLGRHGADPDSEGRGPDCQRSSWVSRVKSKNVWPSSTSSCDLTDQRTRNRTRRNGDDSASSLVTFLSNETRRDAESSAGAS</sequence>
<dbReference type="Proteomes" id="UP001066276">
    <property type="component" value="Chromosome 1_1"/>
</dbReference>
<feature type="compositionally biased region" description="Basic and acidic residues" evidence="1">
    <location>
        <begin position="80"/>
        <end position="92"/>
    </location>
</feature>
<evidence type="ECO:0000256" key="1">
    <source>
        <dbReference type="SAM" id="MobiDB-lite"/>
    </source>
</evidence>
<feature type="compositionally biased region" description="Polar residues" evidence="1">
    <location>
        <begin position="107"/>
        <end position="117"/>
    </location>
</feature>